<dbReference type="GO" id="GO:0046327">
    <property type="term" value="P:glycerol biosynthetic process from pyruvate"/>
    <property type="evidence" value="ECO:0007669"/>
    <property type="project" value="TreeGrafter"/>
</dbReference>
<evidence type="ECO:0000256" key="8">
    <source>
        <dbReference type="ARBA" id="ARBA00022793"/>
    </source>
</evidence>
<evidence type="ECO:0000256" key="5">
    <source>
        <dbReference type="ARBA" id="ARBA00012306"/>
    </source>
</evidence>
<evidence type="ECO:0000313" key="14">
    <source>
        <dbReference type="EMBL" id="LAC36360.1"/>
    </source>
</evidence>
<keyword evidence="9" id="KW-0342">GTP-binding</keyword>
<dbReference type="GO" id="GO:0071333">
    <property type="term" value="P:cellular response to glucose stimulus"/>
    <property type="evidence" value="ECO:0007669"/>
    <property type="project" value="TreeGrafter"/>
</dbReference>
<dbReference type="InterPro" id="IPR008209">
    <property type="entry name" value="PEP_carboxykinase_GTP"/>
</dbReference>
<dbReference type="SUPFAM" id="SSF68923">
    <property type="entry name" value="PEP carboxykinase N-terminal domain"/>
    <property type="match status" value="1"/>
</dbReference>
<dbReference type="PANTHER" id="PTHR11561:SF11">
    <property type="entry name" value="PHOSPHOENOLPYRUVATE CARBOXYKINASE [GTP], MITOCHONDRIAL"/>
    <property type="match status" value="1"/>
</dbReference>
<keyword evidence="11" id="KW-0456">Lyase</keyword>
<dbReference type="Gene3D" id="3.40.449.10">
    <property type="entry name" value="Phosphoenolpyruvate Carboxykinase, domain 1"/>
    <property type="match status" value="1"/>
</dbReference>
<keyword evidence="7" id="KW-0547">Nucleotide-binding</keyword>
<keyword evidence="6" id="KW-0479">Metal-binding</keyword>
<comment type="cofactor">
    <cofactor evidence="1">
        <name>Mn(2+)</name>
        <dbReference type="ChEBI" id="CHEBI:29035"/>
    </cofactor>
</comment>
<comment type="pathway">
    <text evidence="2">Carbohydrate biosynthesis; gluconeogenesis.</text>
</comment>
<comment type="similarity">
    <text evidence="3">Belongs to the phosphoenolpyruvate carboxykinase [GTP] family.</text>
</comment>
<name>A0A6G1RDA5_9GRUI</name>
<keyword evidence="10" id="KW-0464">Manganese</keyword>
<protein>
    <recommendedName>
        <fullName evidence="5">phosphoenolpyruvate carboxykinase (GTP)</fullName>
        <ecNumber evidence="5">4.1.1.32</ecNumber>
    </recommendedName>
</protein>
<evidence type="ECO:0000256" key="2">
    <source>
        <dbReference type="ARBA" id="ARBA00004742"/>
    </source>
</evidence>
<dbReference type="PROSITE" id="PS00505">
    <property type="entry name" value="PEPCK_GTP"/>
    <property type="match status" value="1"/>
</dbReference>
<dbReference type="HAMAP" id="MF_00452">
    <property type="entry name" value="PEPCK_GTP"/>
    <property type="match status" value="1"/>
</dbReference>
<comment type="subunit">
    <text evidence="4">Monomer.</text>
</comment>
<dbReference type="InterPro" id="IPR035078">
    <property type="entry name" value="PEP_carboxykinase_GTP_N"/>
</dbReference>
<dbReference type="GO" id="GO:0006107">
    <property type="term" value="P:oxaloacetate metabolic process"/>
    <property type="evidence" value="ECO:0007669"/>
    <property type="project" value="TreeGrafter"/>
</dbReference>
<feature type="domain" description="Phosphoenolpyruvate carboxykinase C-terminal P-loop" evidence="12">
    <location>
        <begin position="295"/>
        <end position="438"/>
    </location>
</feature>
<dbReference type="PANTHER" id="PTHR11561">
    <property type="entry name" value="PHOSPHOENOLPYRUVATE CARBOXYKINASE"/>
    <property type="match status" value="1"/>
</dbReference>
<organism evidence="14">
    <name type="scientific">Hypotaenidia okinawae</name>
    <dbReference type="NCBI Taxonomy" id="2861861"/>
    <lineage>
        <taxon>Eukaryota</taxon>
        <taxon>Metazoa</taxon>
        <taxon>Chordata</taxon>
        <taxon>Craniata</taxon>
        <taxon>Vertebrata</taxon>
        <taxon>Euteleostomi</taxon>
        <taxon>Archelosauria</taxon>
        <taxon>Archosauria</taxon>
        <taxon>Dinosauria</taxon>
        <taxon>Saurischia</taxon>
        <taxon>Theropoda</taxon>
        <taxon>Coelurosauria</taxon>
        <taxon>Aves</taxon>
        <taxon>Neognathae</taxon>
        <taxon>Neoaves</taxon>
        <taxon>Gruiformes</taxon>
        <taxon>Rallidae</taxon>
        <taxon>Hypotaenidia</taxon>
    </lineage>
</organism>
<dbReference type="SUPFAM" id="SSF53795">
    <property type="entry name" value="PEP carboxykinase-like"/>
    <property type="match status" value="1"/>
</dbReference>
<dbReference type="EC" id="4.1.1.32" evidence="5"/>
<feature type="domain" description="Phosphoenolpyruvate carboxykinase C-terminal P-loop" evidence="12">
    <location>
        <begin position="114"/>
        <end position="292"/>
    </location>
</feature>
<evidence type="ECO:0000256" key="11">
    <source>
        <dbReference type="ARBA" id="ARBA00023239"/>
    </source>
</evidence>
<evidence type="ECO:0000256" key="9">
    <source>
        <dbReference type="ARBA" id="ARBA00023134"/>
    </source>
</evidence>
<sequence length="444" mass="49254">MGHPSSPLAQTGLQLTDSAYVAASMRIMTRVGPLTNPALERDDFIRCLHSVGRPAETDGALSQWPCDPQRVLVAHQPDRRRVVSYGSGYGGNSLLGKKCVALRIASRLARDQGWLAEHMLILSLTDPRGRTRYVAAAFPSACGKTNLAMMAPALPGWSLRCLGDDIAWMSFDQQGRLRAINPERGFFGVAPGTSPRTNPHAMATLASNTIFTNVGATSDGGVHWEGLDPPPGVAFTDWMGNPWKPGDPRPCAHPNSRFCAPASQCPIMDPAWEDPNGVPIDAIIFGGRRPRGRRLLHDPFAMRPFFGYNAGQYLSHWLALGEKEGAQLPRIFHVNWFLRDPTSGNFLWPGFGHNARVLAWIFSRVVGEDPNPKSTPLGWIPREEALDLRGLQGVSYSQLFPMDRSFWEEETRELRSYYEENFGEDLPREVLGELEALEGRLRKM</sequence>
<dbReference type="Gene3D" id="3.90.228.20">
    <property type="match status" value="3"/>
</dbReference>
<reference evidence="14" key="2">
    <citation type="submission" date="2020-03" db="EMBL/GenBank/DDBJ databases">
        <authorList>
            <consortium name="Environmental Genome Science Research Promotion Project"/>
            <person name="Nakajima N."/>
            <person name="Onuma M."/>
            <person name="Endoh D."/>
        </authorList>
    </citation>
    <scope>NUCLEOTIDE SEQUENCE</scope>
</reference>
<evidence type="ECO:0000256" key="4">
    <source>
        <dbReference type="ARBA" id="ARBA00011245"/>
    </source>
</evidence>
<dbReference type="InterPro" id="IPR035077">
    <property type="entry name" value="PEP_carboxykinase_GTP_C"/>
</dbReference>
<dbReference type="GO" id="GO:0070365">
    <property type="term" value="P:hepatocyte differentiation"/>
    <property type="evidence" value="ECO:0007669"/>
    <property type="project" value="TreeGrafter"/>
</dbReference>
<dbReference type="UniPathway" id="UPA00138"/>
<dbReference type="Pfam" id="PF00821">
    <property type="entry name" value="PEPCK_GTP"/>
    <property type="match status" value="2"/>
</dbReference>
<dbReference type="InterPro" id="IPR013035">
    <property type="entry name" value="PEP_carboxykinase_C"/>
</dbReference>
<dbReference type="GO" id="GO:0071549">
    <property type="term" value="P:cellular response to dexamethasone stimulus"/>
    <property type="evidence" value="ECO:0007669"/>
    <property type="project" value="TreeGrafter"/>
</dbReference>
<feature type="domain" description="Phosphoenolpyruvate carboxykinase GTP-utilising N-terminal" evidence="13">
    <location>
        <begin position="1"/>
        <end position="110"/>
    </location>
</feature>
<reference evidence="14" key="1">
    <citation type="submission" date="2020-03" db="EMBL/GenBank/DDBJ databases">
        <title>Okinawa Rail whole genome shotgun sequence.</title>
        <authorList>
            <person name="Nakajima N."/>
            <person name="Onuma M."/>
            <person name="Endoh D."/>
        </authorList>
    </citation>
    <scope>NUCLEOTIDE SEQUENCE</scope>
</reference>
<keyword evidence="14" id="KW-0670">Pyruvate</keyword>
<dbReference type="GO" id="GO:0005829">
    <property type="term" value="C:cytosol"/>
    <property type="evidence" value="ECO:0007669"/>
    <property type="project" value="TreeGrafter"/>
</dbReference>
<dbReference type="InterPro" id="IPR018091">
    <property type="entry name" value="PEP_carboxykin_GTP_CS"/>
</dbReference>
<evidence type="ECO:0000256" key="7">
    <source>
        <dbReference type="ARBA" id="ARBA00022741"/>
    </source>
</evidence>
<dbReference type="InterPro" id="IPR008210">
    <property type="entry name" value="PEP_carboxykinase_N"/>
</dbReference>
<keyword evidence="14" id="KW-0418">Kinase</keyword>
<keyword evidence="14" id="KW-0808">Transferase</keyword>
<evidence type="ECO:0000256" key="1">
    <source>
        <dbReference type="ARBA" id="ARBA00001936"/>
    </source>
</evidence>
<evidence type="ECO:0000259" key="13">
    <source>
        <dbReference type="Pfam" id="PF17297"/>
    </source>
</evidence>
<dbReference type="GO" id="GO:0030145">
    <property type="term" value="F:manganese ion binding"/>
    <property type="evidence" value="ECO:0007669"/>
    <property type="project" value="TreeGrafter"/>
</dbReference>
<evidence type="ECO:0000256" key="6">
    <source>
        <dbReference type="ARBA" id="ARBA00022723"/>
    </source>
</evidence>
<proteinExistence type="inferred from homology"/>
<evidence type="ECO:0000256" key="3">
    <source>
        <dbReference type="ARBA" id="ARBA00005796"/>
    </source>
</evidence>
<dbReference type="AlphaFoldDB" id="A0A6G1RDA5"/>
<dbReference type="GO" id="GO:0042594">
    <property type="term" value="P:response to starvation"/>
    <property type="evidence" value="ECO:0007669"/>
    <property type="project" value="TreeGrafter"/>
</dbReference>
<dbReference type="EMBL" id="ICPP01003716">
    <property type="protein sequence ID" value="LAC36360.1"/>
    <property type="molecule type" value="Transcribed_RNA"/>
</dbReference>
<accession>A0A6G1RDA5</accession>
<dbReference type="GO" id="GO:0016301">
    <property type="term" value="F:kinase activity"/>
    <property type="evidence" value="ECO:0007669"/>
    <property type="project" value="UniProtKB-KW"/>
</dbReference>
<dbReference type="GO" id="GO:0019543">
    <property type="term" value="P:propionate catabolic process"/>
    <property type="evidence" value="ECO:0007669"/>
    <property type="project" value="TreeGrafter"/>
</dbReference>
<dbReference type="GO" id="GO:0004613">
    <property type="term" value="F:phosphoenolpyruvate carboxykinase (GTP) activity"/>
    <property type="evidence" value="ECO:0007669"/>
    <property type="project" value="UniProtKB-EC"/>
</dbReference>
<dbReference type="GO" id="GO:0005525">
    <property type="term" value="F:GTP binding"/>
    <property type="evidence" value="ECO:0007669"/>
    <property type="project" value="UniProtKB-KW"/>
</dbReference>
<evidence type="ECO:0000256" key="10">
    <source>
        <dbReference type="ARBA" id="ARBA00023211"/>
    </source>
</evidence>
<evidence type="ECO:0000259" key="12">
    <source>
        <dbReference type="Pfam" id="PF00821"/>
    </source>
</evidence>
<keyword evidence="8" id="KW-0210">Decarboxylase</keyword>
<dbReference type="Pfam" id="PF17297">
    <property type="entry name" value="PEPCK_N"/>
    <property type="match status" value="1"/>
</dbReference>
<dbReference type="GO" id="GO:0032869">
    <property type="term" value="P:cellular response to insulin stimulus"/>
    <property type="evidence" value="ECO:0007669"/>
    <property type="project" value="TreeGrafter"/>
</dbReference>
<dbReference type="GO" id="GO:0006094">
    <property type="term" value="P:gluconeogenesis"/>
    <property type="evidence" value="ECO:0007669"/>
    <property type="project" value="UniProtKB-UniPathway"/>
</dbReference>